<dbReference type="SUPFAM" id="SSF49464">
    <property type="entry name" value="Carboxypeptidase regulatory domain-like"/>
    <property type="match status" value="1"/>
</dbReference>
<feature type="signal peptide" evidence="4">
    <location>
        <begin position="1"/>
        <end position="20"/>
    </location>
</feature>
<feature type="chain" id="PRO_5016345748" evidence="4">
    <location>
        <begin position="21"/>
        <end position="935"/>
    </location>
</feature>
<evidence type="ECO:0000256" key="4">
    <source>
        <dbReference type="SAM" id="SignalP"/>
    </source>
</evidence>
<keyword evidence="6" id="KW-0675">Receptor</keyword>
<dbReference type="GO" id="GO:0009279">
    <property type="term" value="C:cell outer membrane"/>
    <property type="evidence" value="ECO:0007669"/>
    <property type="project" value="UniProtKB-SubCell"/>
</dbReference>
<dbReference type="Pfam" id="PF14905">
    <property type="entry name" value="OMP_b-brl_3"/>
    <property type="match status" value="2"/>
</dbReference>
<proteinExistence type="predicted"/>
<name>A0A316E7G8_9BACT</name>
<evidence type="ECO:0000256" key="3">
    <source>
        <dbReference type="ARBA" id="ARBA00023237"/>
    </source>
</evidence>
<sequence length="935" mass="105056">MRKISVVLFICLFYAFSMMAQNPVRISIKGIVQDTSSGVLGGATVMLLQPKDSALVNFSRANDKGSFEFRNVKNANYILKISYVGYIPHQQLVSPSANEVLDLGNIGIKPITKELLEVVVKTARAPLTIKGDTIEYDARAFKVPQGSSVEDLLRRLPGMEVDAQGNIKAQGKDIKKVLVDGKTFFGDDPKAATKNLGAETISKVQVFNDKSEQAKLTGVDDGKKEKAINLELKDEFKKGSFGKITGAVGSSSRMALRGNYNRFNKKEQFSILGYGNNINETGVNWSDYGEFKGNNSFNNNDNGDFGFGGNRWWSGDNDVVTNNFDGRGFTNNGGGGVNYNFDNKKTKVSTSYFYNQTRLMLDQYQTKKTFLQDNSFTTTDTTNQNNFRGNHSIGSRFEQMVDSNNTVIAKVNLRFSTNNISTLQYQRNLSETNVLRTSSDIKNGSDVSSFNLTSNVIYRHKFKKKGRTFALSGGYNVNNSDGTENLSSTSTFLNAGTISQQVRALGQLNNNANRQNLLKGSALYLEPLSKRMYWESFYNVSTDNREVGRDAFNSKLENQRMDSLSTYYKNNITYNRLGTSMRYSHAGVNVTVGLAALRFDLDGKLFPRKDAQVASSISKNYNAVTPYIGADIELKSNTYLSFNYNLNIEAPQIADLQPVINNNNPFFLSTGNPDLNPEKSHSISSYFYKFDPATFMNINFWVDYNYFLSQVVYNQTVDPTTFITRTRPENLSGGERFNTGVYAGFPIVKTKLTVNFNSNINLSTNPTFINGVLNQNDTQGYTFRLGFSLTPSDKLIVSANGKLGFSTIKYTISEAQNQNIKNNSLDASVKWNFAKKTFLETNLDYTNYRNDRFNFNQDIPILNCSVRRLFLKENKLEVRLAAFDIFNKRQSIIQRGFQNTVTNQTALTLARYFMLSLTYNMKGHVDKLKKNQGWM</sequence>
<evidence type="ECO:0000259" key="5">
    <source>
        <dbReference type="Pfam" id="PF14905"/>
    </source>
</evidence>
<organism evidence="6 7">
    <name type="scientific">Arcicella aurantiaca</name>
    <dbReference type="NCBI Taxonomy" id="591202"/>
    <lineage>
        <taxon>Bacteria</taxon>
        <taxon>Pseudomonadati</taxon>
        <taxon>Bacteroidota</taxon>
        <taxon>Cytophagia</taxon>
        <taxon>Cytophagales</taxon>
        <taxon>Flectobacillaceae</taxon>
        <taxon>Arcicella</taxon>
    </lineage>
</organism>
<dbReference type="InterPro" id="IPR041700">
    <property type="entry name" value="OMP_b-brl_3"/>
</dbReference>
<evidence type="ECO:0000313" key="6">
    <source>
        <dbReference type="EMBL" id="PWK26394.1"/>
    </source>
</evidence>
<dbReference type="RefSeq" id="WP_109743289.1">
    <property type="nucleotide sequence ID" value="NZ_QGGO01000012.1"/>
</dbReference>
<keyword evidence="3" id="KW-0998">Cell outer membrane</keyword>
<keyword evidence="2" id="KW-0472">Membrane</keyword>
<dbReference type="EMBL" id="QGGO01000012">
    <property type="protein sequence ID" value="PWK26394.1"/>
    <property type="molecule type" value="Genomic_DNA"/>
</dbReference>
<protein>
    <submittedName>
        <fullName evidence="6">Outer membrane receptor protein involved in Fe transport</fullName>
    </submittedName>
</protein>
<evidence type="ECO:0000256" key="2">
    <source>
        <dbReference type="ARBA" id="ARBA00023136"/>
    </source>
</evidence>
<dbReference type="Gene3D" id="2.60.40.1120">
    <property type="entry name" value="Carboxypeptidase-like, regulatory domain"/>
    <property type="match status" value="1"/>
</dbReference>
<dbReference type="SUPFAM" id="SSF56935">
    <property type="entry name" value="Porins"/>
    <property type="match status" value="1"/>
</dbReference>
<dbReference type="Gene3D" id="2.40.170.20">
    <property type="entry name" value="TonB-dependent receptor, beta-barrel domain"/>
    <property type="match status" value="1"/>
</dbReference>
<dbReference type="OrthoDB" id="1682379at2"/>
<dbReference type="InterPro" id="IPR008969">
    <property type="entry name" value="CarboxyPept-like_regulatory"/>
</dbReference>
<keyword evidence="4" id="KW-0732">Signal</keyword>
<reference evidence="6 7" key="1">
    <citation type="submission" date="2018-05" db="EMBL/GenBank/DDBJ databases">
        <title>Genomic Encyclopedia of Archaeal and Bacterial Type Strains, Phase II (KMG-II): from individual species to whole genera.</title>
        <authorList>
            <person name="Goeker M."/>
        </authorList>
    </citation>
    <scope>NUCLEOTIDE SEQUENCE [LARGE SCALE GENOMIC DNA]</scope>
    <source>
        <strain evidence="6 7">DSM 22214</strain>
    </source>
</reference>
<dbReference type="AlphaFoldDB" id="A0A316E7G8"/>
<evidence type="ECO:0000313" key="7">
    <source>
        <dbReference type="Proteomes" id="UP000245489"/>
    </source>
</evidence>
<feature type="domain" description="Outer membrane protein beta-barrel" evidence="5">
    <location>
        <begin position="460"/>
        <end position="766"/>
    </location>
</feature>
<dbReference type="InterPro" id="IPR036942">
    <property type="entry name" value="Beta-barrel_TonB_sf"/>
</dbReference>
<evidence type="ECO:0000256" key="1">
    <source>
        <dbReference type="ARBA" id="ARBA00004442"/>
    </source>
</evidence>
<comment type="caution">
    <text evidence="6">The sequence shown here is derived from an EMBL/GenBank/DDBJ whole genome shotgun (WGS) entry which is preliminary data.</text>
</comment>
<comment type="subcellular location">
    <subcellularLocation>
        <location evidence="1">Cell outer membrane</location>
    </subcellularLocation>
</comment>
<feature type="domain" description="Outer membrane protein beta-barrel" evidence="5">
    <location>
        <begin position="774"/>
        <end position="919"/>
    </location>
</feature>
<gene>
    <name evidence="6" type="ORF">LV89_02565</name>
</gene>
<keyword evidence="7" id="KW-1185">Reference proteome</keyword>
<dbReference type="Pfam" id="PF13620">
    <property type="entry name" value="CarboxypepD_reg"/>
    <property type="match status" value="1"/>
</dbReference>
<accession>A0A316E7G8</accession>
<dbReference type="Proteomes" id="UP000245489">
    <property type="component" value="Unassembled WGS sequence"/>
</dbReference>